<keyword evidence="11" id="KW-0472">Membrane</keyword>
<reference evidence="17" key="2">
    <citation type="submission" date="2025-08" db="UniProtKB">
        <authorList>
            <consortium name="Ensembl"/>
        </authorList>
    </citation>
    <scope>IDENTIFICATION</scope>
</reference>
<keyword evidence="5" id="KW-0812">Transmembrane</keyword>
<dbReference type="Pfam" id="PF00560">
    <property type="entry name" value="LRR_1"/>
    <property type="match status" value="1"/>
</dbReference>
<keyword evidence="6" id="KW-0732">Signal</keyword>
<dbReference type="SMART" id="SM00369">
    <property type="entry name" value="LRR_TYP"/>
    <property type="match status" value="12"/>
</dbReference>
<evidence type="ECO:0000256" key="8">
    <source>
        <dbReference type="ARBA" id="ARBA00022753"/>
    </source>
</evidence>
<evidence type="ECO:0000256" key="13">
    <source>
        <dbReference type="ARBA" id="ARBA00023180"/>
    </source>
</evidence>
<dbReference type="InterPro" id="IPR003591">
    <property type="entry name" value="Leu-rich_rpt_typical-subtyp"/>
</dbReference>
<dbReference type="InParanoid" id="H2ZUT7"/>
<evidence type="ECO:0000256" key="3">
    <source>
        <dbReference type="ARBA" id="ARBA00022588"/>
    </source>
</evidence>
<dbReference type="InterPro" id="IPR032675">
    <property type="entry name" value="LRR_dom_sf"/>
</dbReference>
<dbReference type="eggNOG" id="KOG4641">
    <property type="taxonomic scope" value="Eukaryota"/>
</dbReference>
<evidence type="ECO:0000256" key="9">
    <source>
        <dbReference type="ARBA" id="ARBA00022859"/>
    </source>
</evidence>
<dbReference type="PROSITE" id="PS50104">
    <property type="entry name" value="TIR"/>
    <property type="match status" value="1"/>
</dbReference>
<dbReference type="GO" id="GO:0006954">
    <property type="term" value="P:inflammatory response"/>
    <property type="evidence" value="ECO:0007669"/>
    <property type="project" value="UniProtKB-KW"/>
</dbReference>
<name>H2ZUT7_LATCH</name>
<dbReference type="SMART" id="SM00365">
    <property type="entry name" value="LRR_SD22"/>
    <property type="match status" value="8"/>
</dbReference>
<dbReference type="GO" id="GO:0007249">
    <property type="term" value="P:canonical NF-kappaB signal transduction"/>
    <property type="evidence" value="ECO:0007669"/>
    <property type="project" value="TreeGrafter"/>
</dbReference>
<dbReference type="GO" id="GO:0045087">
    <property type="term" value="P:innate immune response"/>
    <property type="evidence" value="ECO:0007669"/>
    <property type="project" value="UniProtKB-KW"/>
</dbReference>
<evidence type="ECO:0000256" key="4">
    <source>
        <dbReference type="ARBA" id="ARBA00022614"/>
    </source>
</evidence>
<evidence type="ECO:0000256" key="5">
    <source>
        <dbReference type="ARBA" id="ARBA00022692"/>
    </source>
</evidence>
<dbReference type="AlphaFoldDB" id="H2ZUT7"/>
<keyword evidence="4" id="KW-0433">Leucine-rich repeat</keyword>
<dbReference type="PANTHER" id="PTHR47410">
    <property type="entry name" value="TOLL-LIKE RECEPTOR 7-RELATED"/>
    <property type="match status" value="1"/>
</dbReference>
<dbReference type="FunCoup" id="H2ZUT7">
    <property type="interactions" value="84"/>
</dbReference>
<keyword evidence="13" id="KW-0325">Glycoprotein</keyword>
<evidence type="ECO:0000256" key="14">
    <source>
        <dbReference type="ARBA" id="ARBA00023198"/>
    </source>
</evidence>
<comment type="similarity">
    <text evidence="2">Belongs to the Toll-like receptor family.</text>
</comment>
<keyword evidence="12" id="KW-0675">Receptor</keyword>
<dbReference type="GO" id="GO:1902533">
    <property type="term" value="P:positive regulation of intracellular signal transduction"/>
    <property type="evidence" value="ECO:0007669"/>
    <property type="project" value="UniProtKB-ARBA"/>
</dbReference>
<reference evidence="18" key="1">
    <citation type="submission" date="2011-08" db="EMBL/GenBank/DDBJ databases">
        <title>The draft genome of Latimeria chalumnae.</title>
        <authorList>
            <person name="Di Palma F."/>
            <person name="Alfoldi J."/>
            <person name="Johnson J."/>
            <person name="Berlin A."/>
            <person name="Gnerre S."/>
            <person name="Jaffe D."/>
            <person name="MacCallum I."/>
            <person name="Young S."/>
            <person name="Walker B.J."/>
            <person name="Lander E."/>
            <person name="Lindblad-Toh K."/>
        </authorList>
    </citation>
    <scope>NUCLEOTIDE SEQUENCE [LARGE SCALE GENOMIC DNA]</scope>
    <source>
        <strain evidence="18">Wild caught</strain>
    </source>
</reference>
<dbReference type="InterPro" id="IPR035897">
    <property type="entry name" value="Toll_tir_struct_dom_sf"/>
</dbReference>
<organism evidence="17 18">
    <name type="scientific">Latimeria chalumnae</name>
    <name type="common">Coelacanth</name>
    <dbReference type="NCBI Taxonomy" id="7897"/>
    <lineage>
        <taxon>Eukaryota</taxon>
        <taxon>Metazoa</taxon>
        <taxon>Chordata</taxon>
        <taxon>Craniata</taxon>
        <taxon>Vertebrata</taxon>
        <taxon>Euteleostomi</taxon>
        <taxon>Coelacanthiformes</taxon>
        <taxon>Coelacanthidae</taxon>
        <taxon>Latimeria</taxon>
    </lineage>
</organism>
<dbReference type="SMART" id="SM00255">
    <property type="entry name" value="TIR"/>
    <property type="match status" value="1"/>
</dbReference>
<feature type="domain" description="TIR" evidence="16">
    <location>
        <begin position="900"/>
        <end position="1044"/>
    </location>
</feature>
<evidence type="ECO:0000256" key="7">
    <source>
        <dbReference type="ARBA" id="ARBA00022737"/>
    </source>
</evidence>
<sequence length="1060" mass="122082">RIIPLFKIFKKCTSMYWALNHLKVIIFLNAVSKVFAATWFPKTLPCDVNVTERSILLDCSERHLTEIPKGIPANATNITLTINRIPNVFKTSFSGLEDLKEIDLRCNCMPVKIGPKDQVCTKRLHVQEGSFFSLRNLKSLYLDGNQLAEIPRGLPYNLALLSLEVNSIYSIRSENLSELSNLESLYLGKNCYYRNPCNVSFFIENGAFSNMSNLLILSLKADNLTCVPQILPPSLRQLYLYNNVIQKINKMDFANLVHLEILDLSGNCPRCYNAPFPCTPCPGQVSIQIHPSAFKELRNLRILRLHGNSLRSVTSEWFHNTPLLQVLDLSQNFLIKEIGEAKFLNYLGNLQHLDLSFNFALQSYPTHLTLSETFSNLTSLETLRLRGYIFKELKRENLQPLFGLRYLEVIDFGTNFIKIANLNFIKDFPALHIVNLSENKISPSSSDSICGLCSISRSSFGQYYSPGILGDMHYFIYDEYGRSCKTKDKEDESFNFFVDRECSKYGKVLDLSRNNLFFINPAQFQDLTFLACLNMSGNAISQTLNGSEFQYLSNLKYLDFSNNRLDLLYWTAFQEMKQLEVLDLSGNSHYFLAEGLTHMLNFTMGLPALKKLKMNWNEISTSTNTKLKSLSLEVLELKGNRLDILWKDGDNRYLEFFKELSNLTVLDISYNSISFVPPRVFENMPPNLLELYLNNNDLKSFNWGKLHFLRKLITLDLSYNALKTVPRELSNCTKHLQKLILRNNKIPKLTKNFLRDAYSLRYLDLSKNKIQIIEQSSFPEKVLNNMEVLLLNGNQFLCTCDAVSFIWWIQHTTVNIPRLATDVICAGPGVHQGESVISVDLYACDLDSLAVILHSLSASVIIFLLVVTISSHLFFWDVWYSYHFCAAKFKGYHPLVSQSTCYDAYIAYDVKDPDVADWVFKELCVQLEEQGDKYFNLCLEERDWIPGHPIIDNLSQSIQLSRKTVFVLTNRYIRSGSFRVTFYMAHQRLIDEKVDVIVLVFLEKALQKSKYLKLRKRLCSSSVLDWPTNPQAQHYFWQCLKNALATDNRMQYSKLFQETL</sequence>
<dbReference type="GO" id="GO:0051607">
    <property type="term" value="P:defense response to virus"/>
    <property type="evidence" value="ECO:0007669"/>
    <property type="project" value="TreeGrafter"/>
</dbReference>
<dbReference type="Proteomes" id="UP000008672">
    <property type="component" value="Unassembled WGS sequence"/>
</dbReference>
<dbReference type="Pfam" id="PF01582">
    <property type="entry name" value="TIR"/>
    <property type="match status" value="1"/>
</dbReference>
<keyword evidence="8" id="KW-0967">Endosome</keyword>
<evidence type="ECO:0000256" key="11">
    <source>
        <dbReference type="ARBA" id="ARBA00023136"/>
    </source>
</evidence>
<dbReference type="STRING" id="7897.ENSLACP00000001158"/>
<dbReference type="PANTHER" id="PTHR47410:SF2">
    <property type="entry name" value="TOLL-LIKE RECEPTOR 7"/>
    <property type="match status" value="1"/>
</dbReference>
<dbReference type="SUPFAM" id="SSF52047">
    <property type="entry name" value="RNI-like"/>
    <property type="match status" value="1"/>
</dbReference>
<protein>
    <submittedName>
        <fullName evidence="17">Toll-like receptor 7</fullName>
    </submittedName>
</protein>
<dbReference type="GO" id="GO:0002224">
    <property type="term" value="P:toll-like receptor signaling pathway"/>
    <property type="evidence" value="ECO:0007669"/>
    <property type="project" value="TreeGrafter"/>
</dbReference>
<keyword evidence="10" id="KW-1133">Transmembrane helix</keyword>
<dbReference type="SUPFAM" id="SSF52058">
    <property type="entry name" value="L domain-like"/>
    <property type="match status" value="1"/>
</dbReference>
<evidence type="ECO:0000256" key="12">
    <source>
        <dbReference type="ARBA" id="ARBA00023170"/>
    </source>
</evidence>
<dbReference type="Gene3D" id="3.40.50.10140">
    <property type="entry name" value="Toll/interleukin-1 receptor homology (TIR) domain"/>
    <property type="match status" value="1"/>
</dbReference>
<dbReference type="PROSITE" id="PS51450">
    <property type="entry name" value="LRR"/>
    <property type="match status" value="3"/>
</dbReference>
<evidence type="ECO:0000256" key="2">
    <source>
        <dbReference type="ARBA" id="ARBA00009634"/>
    </source>
</evidence>
<dbReference type="GO" id="GO:0005768">
    <property type="term" value="C:endosome"/>
    <property type="evidence" value="ECO:0007669"/>
    <property type="project" value="UniProtKB-SubCell"/>
</dbReference>
<dbReference type="GO" id="GO:0005886">
    <property type="term" value="C:plasma membrane"/>
    <property type="evidence" value="ECO:0007669"/>
    <property type="project" value="TreeGrafter"/>
</dbReference>
<keyword evidence="9" id="KW-0391">Immunity</keyword>
<dbReference type="FunFam" id="3.40.50.10140:FF:000003">
    <property type="entry name" value="Toll-like receptor 7"/>
    <property type="match status" value="1"/>
</dbReference>
<dbReference type="GO" id="GO:0032755">
    <property type="term" value="P:positive regulation of interleukin-6 production"/>
    <property type="evidence" value="ECO:0007669"/>
    <property type="project" value="TreeGrafter"/>
</dbReference>
<evidence type="ECO:0000313" key="17">
    <source>
        <dbReference type="Ensembl" id="ENSLACP00000001158.1"/>
    </source>
</evidence>
<dbReference type="Pfam" id="PF13855">
    <property type="entry name" value="LRR_8"/>
    <property type="match status" value="3"/>
</dbReference>
<comment type="subcellular location">
    <subcellularLocation>
        <location evidence="15">Endomembrane system</location>
        <topology evidence="15">Single-pass type I membrane protein</topology>
    </subcellularLocation>
    <subcellularLocation>
        <location evidence="1">Endosome</location>
    </subcellularLocation>
</comment>
<dbReference type="OMA" id="CNSKYLR"/>
<dbReference type="GO" id="GO:0038187">
    <property type="term" value="F:pattern recognition receptor activity"/>
    <property type="evidence" value="ECO:0007669"/>
    <property type="project" value="TreeGrafter"/>
</dbReference>
<dbReference type="FunFam" id="3.80.10.10:FF:000037">
    <property type="entry name" value="Toll-like receptor 7"/>
    <property type="match status" value="1"/>
</dbReference>
<dbReference type="SUPFAM" id="SSF52200">
    <property type="entry name" value="Toll/Interleukin receptor TIR domain"/>
    <property type="match status" value="1"/>
</dbReference>
<dbReference type="PRINTS" id="PR01537">
    <property type="entry name" value="INTRLKN1R1F"/>
</dbReference>
<evidence type="ECO:0000256" key="15">
    <source>
        <dbReference type="ARBA" id="ARBA00046288"/>
    </source>
</evidence>
<dbReference type="Gene3D" id="3.80.10.10">
    <property type="entry name" value="Ribonuclease Inhibitor"/>
    <property type="match status" value="1"/>
</dbReference>
<dbReference type="Ensembl" id="ENSLACT00000001169.1">
    <property type="protein sequence ID" value="ENSLACP00000001158.1"/>
    <property type="gene ID" value="ENSLACG00000001037.1"/>
</dbReference>
<proteinExistence type="inferred from homology"/>
<dbReference type="GO" id="GO:0034154">
    <property type="term" value="P:toll-like receptor 7 signaling pathway"/>
    <property type="evidence" value="ECO:0007669"/>
    <property type="project" value="TreeGrafter"/>
</dbReference>
<dbReference type="EMBL" id="AFYH01268383">
    <property type="status" value="NOT_ANNOTATED_CDS"/>
    <property type="molecule type" value="Genomic_DNA"/>
</dbReference>
<dbReference type="InterPro" id="IPR001611">
    <property type="entry name" value="Leu-rich_rpt"/>
</dbReference>
<dbReference type="HOGENOM" id="CLU_006000_2_0_1"/>
<evidence type="ECO:0000256" key="10">
    <source>
        <dbReference type="ARBA" id="ARBA00022989"/>
    </source>
</evidence>
<keyword evidence="18" id="KW-1185">Reference proteome</keyword>
<evidence type="ECO:0000259" key="16">
    <source>
        <dbReference type="PROSITE" id="PS50104"/>
    </source>
</evidence>
<dbReference type="InterPro" id="IPR000157">
    <property type="entry name" value="TIR_dom"/>
</dbReference>
<keyword evidence="7" id="KW-0677">Repeat</keyword>
<evidence type="ECO:0000256" key="1">
    <source>
        <dbReference type="ARBA" id="ARBA00004177"/>
    </source>
</evidence>
<reference evidence="17" key="3">
    <citation type="submission" date="2025-09" db="UniProtKB">
        <authorList>
            <consortium name="Ensembl"/>
        </authorList>
    </citation>
    <scope>IDENTIFICATION</scope>
</reference>
<evidence type="ECO:0000256" key="6">
    <source>
        <dbReference type="ARBA" id="ARBA00022729"/>
    </source>
</evidence>
<keyword evidence="14" id="KW-0395">Inflammatory response</keyword>
<accession>H2ZUT7</accession>
<dbReference type="GeneTree" id="ENSGT00940000159771"/>
<evidence type="ECO:0000313" key="18">
    <source>
        <dbReference type="Proteomes" id="UP000008672"/>
    </source>
</evidence>
<keyword evidence="3" id="KW-0399">Innate immunity</keyword>